<dbReference type="STRING" id="1447716.AH68_03590"/>
<feature type="transmembrane region" description="Helical" evidence="1">
    <location>
        <begin position="75"/>
        <end position="94"/>
    </location>
</feature>
<keyword evidence="1" id="KW-0472">Membrane</keyword>
<dbReference type="KEGG" id="bka:AH68_03590"/>
<dbReference type="HOGENOM" id="CLU_166100_0_0_11"/>
<organism evidence="2 3">
    <name type="scientific">Bifidobacterium catenulatum PV20-2</name>
    <dbReference type="NCBI Taxonomy" id="1447716"/>
    <lineage>
        <taxon>Bacteria</taxon>
        <taxon>Bacillati</taxon>
        <taxon>Actinomycetota</taxon>
        <taxon>Actinomycetes</taxon>
        <taxon>Bifidobacteriales</taxon>
        <taxon>Bifidobacteriaceae</taxon>
        <taxon>Bifidobacterium</taxon>
    </lineage>
</organism>
<dbReference type="AlphaFoldDB" id="A0A0A7I523"/>
<proteinExistence type="predicted"/>
<evidence type="ECO:0000313" key="2">
    <source>
        <dbReference type="EMBL" id="AIZ14295.1"/>
    </source>
</evidence>
<sequence length="110" mass="12078">MTLIITGVTAFAVTVIYMLMRRHSVDRCNSSHLGMLMLMYWGATLMWCVDGIASLAEDNPFVTLSDPAVVADDSALGLLVVFAGFFAWSAYLMVEALRARQRVAATSRNI</sequence>
<protein>
    <submittedName>
        <fullName evidence="2">Putative membrane protein</fullName>
    </submittedName>
</protein>
<name>A0A0A7I523_9BIFI</name>
<evidence type="ECO:0000256" key="1">
    <source>
        <dbReference type="SAM" id="Phobius"/>
    </source>
</evidence>
<evidence type="ECO:0000313" key="3">
    <source>
        <dbReference type="Proteomes" id="UP000030625"/>
    </source>
</evidence>
<keyword evidence="1" id="KW-0812">Transmembrane</keyword>
<dbReference type="OrthoDB" id="1770912at2"/>
<reference evidence="2 3" key="1">
    <citation type="journal article" date="2015" name="Genome Announc.">
        <title>Complete and Assembled Genome Sequence of Bifidobacterium kashiwanohense PV20-2, Isolated from the Feces of an Anemic Kenyan Infant.</title>
        <authorList>
            <person name="Vazquez-Gutierrez P."/>
            <person name="Lacroix C."/>
            <person name="Chassard C."/>
            <person name="Klumpp J."/>
            <person name="Jans C."/>
            <person name="Stevens M.J."/>
        </authorList>
    </citation>
    <scope>NUCLEOTIDE SEQUENCE [LARGE SCALE GENOMIC DNA]</scope>
    <source>
        <strain evidence="2 3">PV20-2</strain>
    </source>
</reference>
<gene>
    <name evidence="2" type="ORF">AH68_03590</name>
</gene>
<dbReference type="Proteomes" id="UP000030625">
    <property type="component" value="Chromosome"/>
</dbReference>
<accession>A0A0A7I523</accession>
<dbReference type="RefSeq" id="WP_052189135.1">
    <property type="nucleotide sequence ID" value="NZ_CP007456.1"/>
</dbReference>
<dbReference type="EMBL" id="CP007456">
    <property type="protein sequence ID" value="AIZ14295.1"/>
    <property type="molecule type" value="Genomic_DNA"/>
</dbReference>
<feature type="transmembrane region" description="Helical" evidence="1">
    <location>
        <begin position="33"/>
        <end position="55"/>
    </location>
</feature>
<feature type="transmembrane region" description="Helical" evidence="1">
    <location>
        <begin position="6"/>
        <end position="21"/>
    </location>
</feature>
<keyword evidence="1" id="KW-1133">Transmembrane helix</keyword>